<dbReference type="InterPro" id="IPR043175">
    <property type="entry name" value="CAPZB_N"/>
</dbReference>
<organism evidence="9 10">
    <name type="scientific">Cerrena zonata</name>
    <dbReference type="NCBI Taxonomy" id="2478898"/>
    <lineage>
        <taxon>Eukaryota</taxon>
        <taxon>Fungi</taxon>
        <taxon>Dikarya</taxon>
        <taxon>Basidiomycota</taxon>
        <taxon>Agaricomycotina</taxon>
        <taxon>Agaricomycetes</taxon>
        <taxon>Polyporales</taxon>
        <taxon>Cerrenaceae</taxon>
        <taxon>Cerrena</taxon>
    </lineage>
</organism>
<dbReference type="PROSITE" id="PS00231">
    <property type="entry name" value="F_ACTIN_CAPPING_BETA"/>
    <property type="match status" value="1"/>
</dbReference>
<dbReference type="EMBL" id="JASBNA010000058">
    <property type="protein sequence ID" value="KAK7679536.1"/>
    <property type="molecule type" value="Genomic_DNA"/>
</dbReference>
<keyword evidence="10" id="KW-1185">Reference proteome</keyword>
<dbReference type="InterPro" id="IPR042276">
    <property type="entry name" value="CapZ_alpha/beta_2"/>
</dbReference>
<dbReference type="GO" id="GO:0030036">
    <property type="term" value="P:actin cytoskeleton organization"/>
    <property type="evidence" value="ECO:0007669"/>
    <property type="project" value="InterPro"/>
</dbReference>
<comment type="similarity">
    <text evidence="2 8">Belongs to the F-actin-capping protein beta subunit family.</text>
</comment>
<dbReference type="GO" id="GO:0008290">
    <property type="term" value="C:F-actin capping protein complex"/>
    <property type="evidence" value="ECO:0007669"/>
    <property type="project" value="UniProtKB-UniRule"/>
</dbReference>
<evidence type="ECO:0000256" key="1">
    <source>
        <dbReference type="ARBA" id="ARBA00004245"/>
    </source>
</evidence>
<dbReference type="FunFam" id="1.20.58.570:FF:000001">
    <property type="entry name" value="F-actin-capping protein subunit beta"/>
    <property type="match status" value="1"/>
</dbReference>
<evidence type="ECO:0000256" key="4">
    <source>
        <dbReference type="ARBA" id="ARBA00022467"/>
    </source>
</evidence>
<evidence type="ECO:0000256" key="8">
    <source>
        <dbReference type="RuleBase" id="RU365078"/>
    </source>
</evidence>
<protein>
    <recommendedName>
        <fullName evidence="3 8">F-actin-capping protein subunit beta</fullName>
    </recommendedName>
</protein>
<sequence>MSYDDRYDASLDLLRRLDPKDISKNLNDICTLIQNDSQAEAGENEDLTQDLLSSVDIPLKVAKCKESGKDYLCCDYNRDGDSYRSPWSNKYYPTVTTDEAPPYPSNILRQLELKANESFDIYRDLYYDGAGASSVYLWDTAEEETEEEDSLSAGFAGVVLFKKETEDNSGKWDSIHVFEVIPEGTTSATYKLTSSVILDLQNSSKGSLSLSDGGVNLETAHLINLGTLIEKSESNVRNLLQEVYFDKLKNIMLRDLRSVGDLNSQQLDKSKQSELIKGLQGL</sequence>
<gene>
    <name evidence="9" type="primary">CAP2</name>
    <name evidence="9" type="ORF">QCA50_017437</name>
</gene>
<dbReference type="PRINTS" id="PR00192">
    <property type="entry name" value="FACTINCAPB"/>
</dbReference>
<dbReference type="AlphaFoldDB" id="A0AAW0FG35"/>
<evidence type="ECO:0000256" key="7">
    <source>
        <dbReference type="ARBA" id="ARBA00023212"/>
    </source>
</evidence>
<comment type="function">
    <text evidence="8">F-actin-capping proteins bind in a Ca(2+)-independent manner to the fast growing ends of actin filaments (barbed end) thereby blocking the exchange of subunits at these ends. Unlike other capping proteins (such as gelsolin and severin), these proteins do not sever actin filaments.</text>
</comment>
<dbReference type="Proteomes" id="UP001385951">
    <property type="component" value="Unassembled WGS sequence"/>
</dbReference>
<name>A0AAW0FG35_9APHY</name>
<dbReference type="GO" id="GO:0051015">
    <property type="term" value="F:actin filament binding"/>
    <property type="evidence" value="ECO:0007669"/>
    <property type="project" value="TreeGrafter"/>
</dbReference>
<keyword evidence="6 8" id="KW-0009">Actin-binding</keyword>
<evidence type="ECO:0000256" key="5">
    <source>
        <dbReference type="ARBA" id="ARBA00022490"/>
    </source>
</evidence>
<keyword evidence="5 8" id="KW-0963">Cytoplasm</keyword>
<evidence type="ECO:0000313" key="10">
    <source>
        <dbReference type="Proteomes" id="UP001385951"/>
    </source>
</evidence>
<dbReference type="InterPro" id="IPR037282">
    <property type="entry name" value="CapZ_alpha/beta"/>
</dbReference>
<dbReference type="PANTHER" id="PTHR10619">
    <property type="entry name" value="F-ACTIN-CAPPING PROTEIN SUBUNIT BETA"/>
    <property type="match status" value="1"/>
</dbReference>
<dbReference type="InterPro" id="IPR019771">
    <property type="entry name" value="F-actin_capping_bsu_CS"/>
</dbReference>
<comment type="subcellular location">
    <subcellularLocation>
        <location evidence="1 8">Cytoplasm</location>
        <location evidence="1 8">Cytoskeleton</location>
    </subcellularLocation>
</comment>
<evidence type="ECO:0000313" key="9">
    <source>
        <dbReference type="EMBL" id="KAK7679536.1"/>
    </source>
</evidence>
<keyword evidence="7 8" id="KW-0206">Cytoskeleton</keyword>
<dbReference type="Gene3D" id="1.20.58.570">
    <property type="match status" value="1"/>
</dbReference>
<comment type="subunit">
    <text evidence="8">Heterodimer of an alpha and a beta subunit.</text>
</comment>
<dbReference type="PANTHER" id="PTHR10619:SF0">
    <property type="entry name" value="F-ACTIN-CAPPING PROTEIN SUBUNIT BETA ISOFORMS 1 AND 2"/>
    <property type="match status" value="1"/>
</dbReference>
<dbReference type="Gene3D" id="3.90.1150.210">
    <property type="entry name" value="F-actin capping protein, beta subunit"/>
    <property type="match status" value="1"/>
</dbReference>
<dbReference type="GO" id="GO:0000902">
    <property type="term" value="P:cell morphogenesis"/>
    <property type="evidence" value="ECO:0007669"/>
    <property type="project" value="TreeGrafter"/>
</dbReference>
<dbReference type="SUPFAM" id="SSF90096">
    <property type="entry name" value="Subunits of heterodimeric actin filament capping protein Capz"/>
    <property type="match status" value="1"/>
</dbReference>
<proteinExistence type="inferred from homology"/>
<dbReference type="Pfam" id="PF01115">
    <property type="entry name" value="F_actin_cap_B"/>
    <property type="match status" value="1"/>
</dbReference>
<dbReference type="GO" id="GO:0051016">
    <property type="term" value="P:barbed-end actin filament capping"/>
    <property type="evidence" value="ECO:0007669"/>
    <property type="project" value="UniProtKB-UniRule"/>
</dbReference>
<dbReference type="InterPro" id="IPR001698">
    <property type="entry name" value="CAPZB"/>
</dbReference>
<comment type="caution">
    <text evidence="9">The sequence shown here is derived from an EMBL/GenBank/DDBJ whole genome shotgun (WGS) entry which is preliminary data.</text>
</comment>
<evidence type="ECO:0000256" key="2">
    <source>
        <dbReference type="ARBA" id="ARBA00006039"/>
    </source>
</evidence>
<reference evidence="9 10" key="1">
    <citation type="submission" date="2022-09" db="EMBL/GenBank/DDBJ databases">
        <authorList>
            <person name="Palmer J.M."/>
        </authorList>
    </citation>
    <scope>NUCLEOTIDE SEQUENCE [LARGE SCALE GENOMIC DNA]</scope>
    <source>
        <strain evidence="9 10">DSM 7382</strain>
    </source>
</reference>
<dbReference type="GO" id="GO:0030479">
    <property type="term" value="C:actin cortical patch"/>
    <property type="evidence" value="ECO:0007669"/>
    <property type="project" value="TreeGrafter"/>
</dbReference>
<evidence type="ECO:0000256" key="3">
    <source>
        <dbReference type="ARBA" id="ARBA00021859"/>
    </source>
</evidence>
<keyword evidence="4 8" id="KW-0117">Actin capping</keyword>
<evidence type="ECO:0000256" key="6">
    <source>
        <dbReference type="ARBA" id="ARBA00023203"/>
    </source>
</evidence>
<accession>A0AAW0FG35</accession>